<evidence type="ECO:0000256" key="1">
    <source>
        <dbReference type="SAM" id="MobiDB-lite"/>
    </source>
</evidence>
<accession>A0A7S3JND1</accession>
<gene>
    <name evidence="2" type="ORF">ALAG00032_LOCUS610</name>
</gene>
<sequence>MSRYVWNNETMRMEEVPMTEKDLSGINSTATASSDSALTKSKKDNPSRESGPQDEDTVMWRRAAAEIGEEAEMAIDSAKLSLSRLYDTCSEALGLVRLSFFIKLMIFLQKGS</sequence>
<proteinExistence type="predicted"/>
<dbReference type="EMBL" id="HBIJ01000834">
    <property type="protein sequence ID" value="CAE0359881.1"/>
    <property type="molecule type" value="Transcribed_RNA"/>
</dbReference>
<evidence type="ECO:0000313" key="2">
    <source>
        <dbReference type="EMBL" id="CAE0359881.1"/>
    </source>
</evidence>
<feature type="region of interest" description="Disordered" evidence="1">
    <location>
        <begin position="16"/>
        <end position="57"/>
    </location>
</feature>
<feature type="compositionally biased region" description="Low complexity" evidence="1">
    <location>
        <begin position="28"/>
        <end position="39"/>
    </location>
</feature>
<dbReference type="AlphaFoldDB" id="A0A7S3JND1"/>
<protein>
    <submittedName>
        <fullName evidence="2">Uncharacterized protein</fullName>
    </submittedName>
</protein>
<reference evidence="2" key="1">
    <citation type="submission" date="2021-01" db="EMBL/GenBank/DDBJ databases">
        <authorList>
            <person name="Corre E."/>
            <person name="Pelletier E."/>
            <person name="Niang G."/>
            <person name="Scheremetjew M."/>
            <person name="Finn R."/>
            <person name="Kale V."/>
            <person name="Holt S."/>
            <person name="Cochrane G."/>
            <person name="Meng A."/>
            <person name="Brown T."/>
            <person name="Cohen L."/>
        </authorList>
    </citation>
    <scope>NUCLEOTIDE SEQUENCE</scope>
    <source>
        <strain evidence="2">CCMP1510</strain>
    </source>
</reference>
<organism evidence="2">
    <name type="scientific">Aureoumbra lagunensis</name>
    <dbReference type="NCBI Taxonomy" id="44058"/>
    <lineage>
        <taxon>Eukaryota</taxon>
        <taxon>Sar</taxon>
        <taxon>Stramenopiles</taxon>
        <taxon>Ochrophyta</taxon>
        <taxon>Pelagophyceae</taxon>
        <taxon>Pelagomonadales</taxon>
        <taxon>Aureoumbra</taxon>
    </lineage>
</organism>
<name>A0A7S3JND1_9STRA</name>